<feature type="transmembrane region" description="Helical" evidence="7">
    <location>
        <begin position="86"/>
        <end position="109"/>
    </location>
</feature>
<feature type="transmembrane region" description="Helical" evidence="7">
    <location>
        <begin position="197"/>
        <end position="218"/>
    </location>
</feature>
<feature type="transmembrane region" description="Helical" evidence="7">
    <location>
        <begin position="150"/>
        <end position="169"/>
    </location>
</feature>
<organism evidence="8 9">
    <name type="scientific">Arthrobacter ginkgonis</name>
    <dbReference type="NCBI Taxonomy" id="1630594"/>
    <lineage>
        <taxon>Bacteria</taxon>
        <taxon>Bacillati</taxon>
        <taxon>Actinomycetota</taxon>
        <taxon>Actinomycetes</taxon>
        <taxon>Micrococcales</taxon>
        <taxon>Micrococcaceae</taxon>
        <taxon>Arthrobacter</taxon>
    </lineage>
</organism>
<protein>
    <submittedName>
        <fullName evidence="8">Uncharacterized protein</fullName>
    </submittedName>
</protein>
<keyword evidence="5 7" id="KW-0472">Membrane</keyword>
<name>A0ABP7DDH4_9MICC</name>
<dbReference type="PANTHER" id="PTHR30213:SF1">
    <property type="entry name" value="INNER MEMBRANE PROTEIN YHJD"/>
    <property type="match status" value="1"/>
</dbReference>
<keyword evidence="4 7" id="KW-1133">Transmembrane helix</keyword>
<evidence type="ECO:0000256" key="3">
    <source>
        <dbReference type="ARBA" id="ARBA00022692"/>
    </source>
</evidence>
<evidence type="ECO:0000256" key="2">
    <source>
        <dbReference type="ARBA" id="ARBA00022475"/>
    </source>
</evidence>
<dbReference type="InterPro" id="IPR017039">
    <property type="entry name" value="Virul_fac_BrkB"/>
</dbReference>
<feature type="transmembrane region" description="Helical" evidence="7">
    <location>
        <begin position="271"/>
        <end position="290"/>
    </location>
</feature>
<keyword evidence="2" id="KW-1003">Cell membrane</keyword>
<evidence type="ECO:0000256" key="5">
    <source>
        <dbReference type="ARBA" id="ARBA00023136"/>
    </source>
</evidence>
<keyword evidence="9" id="KW-1185">Reference proteome</keyword>
<feature type="region of interest" description="Disordered" evidence="6">
    <location>
        <begin position="1"/>
        <end position="23"/>
    </location>
</feature>
<dbReference type="PANTHER" id="PTHR30213">
    <property type="entry name" value="INNER MEMBRANE PROTEIN YHJD"/>
    <property type="match status" value="1"/>
</dbReference>
<keyword evidence="3 7" id="KW-0812">Transmembrane</keyword>
<reference evidence="9" key="1">
    <citation type="journal article" date="2019" name="Int. J. Syst. Evol. Microbiol.">
        <title>The Global Catalogue of Microorganisms (GCM) 10K type strain sequencing project: providing services to taxonomists for standard genome sequencing and annotation.</title>
        <authorList>
            <consortium name="The Broad Institute Genomics Platform"/>
            <consortium name="The Broad Institute Genome Sequencing Center for Infectious Disease"/>
            <person name="Wu L."/>
            <person name="Ma J."/>
        </authorList>
    </citation>
    <scope>NUCLEOTIDE SEQUENCE [LARGE SCALE GENOMIC DNA]</scope>
    <source>
        <strain evidence="9">JCM 30742</strain>
    </source>
</reference>
<comment type="caution">
    <text evidence="8">The sequence shown here is derived from an EMBL/GenBank/DDBJ whole genome shotgun (WGS) entry which is preliminary data.</text>
</comment>
<gene>
    <name evidence="8" type="ORF">GCM10023081_44380</name>
</gene>
<evidence type="ECO:0000256" key="7">
    <source>
        <dbReference type="SAM" id="Phobius"/>
    </source>
</evidence>
<evidence type="ECO:0000256" key="1">
    <source>
        <dbReference type="ARBA" id="ARBA00004651"/>
    </source>
</evidence>
<comment type="subcellular location">
    <subcellularLocation>
        <location evidence="1">Cell membrane</location>
        <topology evidence="1">Multi-pass membrane protein</topology>
    </subcellularLocation>
</comment>
<dbReference type="Pfam" id="PF03631">
    <property type="entry name" value="Virul_fac_BrkB"/>
    <property type="match status" value="1"/>
</dbReference>
<accession>A0ABP7DDH4</accession>
<proteinExistence type="predicted"/>
<evidence type="ECO:0000313" key="8">
    <source>
        <dbReference type="EMBL" id="GAA3703138.1"/>
    </source>
</evidence>
<sequence>MPVRVHAGTGVRHRPPQPDPLNRDALRTAALRRRALYGTARRRGDGRFKVAGAGFQWLEAQAAAARPMRTWNLYLRRHGPLMAAGCAYNMFFSIAALLVVGFSILGLVLSDNPRWQQAVIDTVARAIPGLIDTGNGGLADPAQLFSASSFSLALAISTVTMIFTSLGWIHGVRQGTRGMFGLGPERINPVLSVVRDLGLLALLGVALLLTTGLGLLTGATLTRLIGWLGVEDVLGAPLARATGLGVMLVLDILVALGLLRLASGVRMPRAAMLQSALLAGGGATVLRYFSSTLLGGVGNNNPLLAPFAVVLGLFVWFYLLSQIYMVATAWGAVAEADYRAHAATAGGRDGLSLRRRALLRKPGRVPTRRHG</sequence>
<feature type="transmembrane region" description="Helical" evidence="7">
    <location>
        <begin position="238"/>
        <end position="259"/>
    </location>
</feature>
<dbReference type="EMBL" id="BAABEO010000034">
    <property type="protein sequence ID" value="GAA3703138.1"/>
    <property type="molecule type" value="Genomic_DNA"/>
</dbReference>
<evidence type="ECO:0000313" key="9">
    <source>
        <dbReference type="Proteomes" id="UP001500752"/>
    </source>
</evidence>
<evidence type="ECO:0000256" key="6">
    <source>
        <dbReference type="SAM" id="MobiDB-lite"/>
    </source>
</evidence>
<feature type="transmembrane region" description="Helical" evidence="7">
    <location>
        <begin position="302"/>
        <end position="320"/>
    </location>
</feature>
<dbReference type="Proteomes" id="UP001500752">
    <property type="component" value="Unassembled WGS sequence"/>
</dbReference>
<evidence type="ECO:0000256" key="4">
    <source>
        <dbReference type="ARBA" id="ARBA00022989"/>
    </source>
</evidence>